<dbReference type="KEGG" id="psti:SOO65_05940"/>
<evidence type="ECO:0000256" key="1">
    <source>
        <dbReference type="ARBA" id="ARBA00022475"/>
    </source>
</evidence>
<dbReference type="GO" id="GO:0008758">
    <property type="term" value="F:UDP-2,3-diacylglucosamine hydrolase activity"/>
    <property type="evidence" value="ECO:0007669"/>
    <property type="project" value="TreeGrafter"/>
</dbReference>
<dbReference type="InterPro" id="IPR043461">
    <property type="entry name" value="LpxH-like"/>
</dbReference>
<dbReference type="EMBL" id="CP139487">
    <property type="protein sequence ID" value="WPU66283.1"/>
    <property type="molecule type" value="Genomic_DNA"/>
</dbReference>
<dbReference type="RefSeq" id="WP_321398339.1">
    <property type="nucleotide sequence ID" value="NZ_CP139487.1"/>
</dbReference>
<evidence type="ECO:0000313" key="8">
    <source>
        <dbReference type="EMBL" id="WPU66283.1"/>
    </source>
</evidence>
<dbReference type="Gene3D" id="3.60.21.10">
    <property type="match status" value="1"/>
</dbReference>
<evidence type="ECO:0000256" key="5">
    <source>
        <dbReference type="ARBA" id="ARBA00023211"/>
    </source>
</evidence>
<evidence type="ECO:0000256" key="4">
    <source>
        <dbReference type="ARBA" id="ARBA00023136"/>
    </source>
</evidence>
<accession>A0AAX4HSA5</accession>
<keyword evidence="3" id="KW-0479">Metal-binding</keyword>
<evidence type="ECO:0000256" key="3">
    <source>
        <dbReference type="ARBA" id="ARBA00022723"/>
    </source>
</evidence>
<keyword evidence="6" id="KW-0812">Transmembrane</keyword>
<keyword evidence="1" id="KW-1003">Cell membrane</keyword>
<dbReference type="PANTHER" id="PTHR34990">
    <property type="entry name" value="UDP-2,3-DIACYLGLUCOSAMINE HYDROLASE-RELATED"/>
    <property type="match status" value="1"/>
</dbReference>
<keyword evidence="6" id="KW-1133">Transmembrane helix</keyword>
<dbReference type="SUPFAM" id="SSF56300">
    <property type="entry name" value="Metallo-dependent phosphatases"/>
    <property type="match status" value="1"/>
</dbReference>
<evidence type="ECO:0000259" key="7">
    <source>
        <dbReference type="Pfam" id="PF00149"/>
    </source>
</evidence>
<sequence length="381" mass="45343">MKSHQKNNVQKVVLVISDLHLSAGKMIKGKRNLLEDFHYDNELIDFLNYYSAGDYLEIEVELVINGDFLDFLAVPYVEFYDDEFWSESAALAKLRMIMRAHTGVLDALKRFLSKPNKRIVYIIGNHDAEFVFDSMKEEFLNYFGELRKNIILSNSISTHVPIKGVCIQHGHQYERAHEFDQENAVVETLNGEKYFIPPWGSYYVTNVINKYKQERHFINAVRPIKHFIIHGILFDTFFTFRFMLSNFYYFVMVRFWHFYMTKRSLKQVFEDIFRELELFQDYESLTRQFFEKNPESRVLIVGHTHNPTLRIFNDGTTFINTGTWTRMVNLDLGQWNNGNVLTYAKILVKKLDYEIEDFEKNVEVDLKHWMGINNLPYSEYH</sequence>
<reference evidence="8 9" key="1">
    <citation type="submission" date="2023-11" db="EMBL/GenBank/DDBJ databases">
        <title>Peredibacter starrii A3.12.</title>
        <authorList>
            <person name="Mitchell R.J."/>
        </authorList>
    </citation>
    <scope>NUCLEOTIDE SEQUENCE [LARGE SCALE GENOMIC DNA]</scope>
    <source>
        <strain evidence="8 9">A3.12</strain>
    </source>
</reference>
<feature type="transmembrane region" description="Helical" evidence="6">
    <location>
        <begin position="227"/>
        <end position="251"/>
    </location>
</feature>
<protein>
    <submittedName>
        <fullName evidence="8">Metallophosphoesterase</fullName>
    </submittedName>
</protein>
<feature type="domain" description="Calcineurin-like phosphoesterase" evidence="7">
    <location>
        <begin position="13"/>
        <end position="182"/>
    </location>
</feature>
<keyword evidence="2" id="KW-0997">Cell inner membrane</keyword>
<evidence type="ECO:0000313" key="9">
    <source>
        <dbReference type="Proteomes" id="UP001324634"/>
    </source>
</evidence>
<name>A0AAX4HSA5_9BACT</name>
<keyword evidence="9" id="KW-1185">Reference proteome</keyword>
<dbReference type="PANTHER" id="PTHR34990:SF2">
    <property type="entry name" value="BLL8164 PROTEIN"/>
    <property type="match status" value="1"/>
</dbReference>
<proteinExistence type="predicted"/>
<evidence type="ECO:0000256" key="2">
    <source>
        <dbReference type="ARBA" id="ARBA00022519"/>
    </source>
</evidence>
<dbReference type="GO" id="GO:0016020">
    <property type="term" value="C:membrane"/>
    <property type="evidence" value="ECO:0007669"/>
    <property type="project" value="GOC"/>
</dbReference>
<gene>
    <name evidence="8" type="ORF">SOO65_05940</name>
</gene>
<keyword evidence="5" id="KW-0464">Manganese</keyword>
<keyword evidence="4 6" id="KW-0472">Membrane</keyword>
<dbReference type="Proteomes" id="UP001324634">
    <property type="component" value="Chromosome"/>
</dbReference>
<dbReference type="GO" id="GO:0009245">
    <property type="term" value="P:lipid A biosynthetic process"/>
    <property type="evidence" value="ECO:0007669"/>
    <property type="project" value="TreeGrafter"/>
</dbReference>
<evidence type="ECO:0000256" key="6">
    <source>
        <dbReference type="SAM" id="Phobius"/>
    </source>
</evidence>
<dbReference type="AlphaFoldDB" id="A0AAX4HSA5"/>
<dbReference type="Pfam" id="PF00149">
    <property type="entry name" value="Metallophos"/>
    <property type="match status" value="1"/>
</dbReference>
<dbReference type="InterPro" id="IPR004843">
    <property type="entry name" value="Calcineurin-like_PHP"/>
</dbReference>
<organism evidence="8 9">
    <name type="scientific">Peredibacter starrii</name>
    <dbReference type="NCBI Taxonomy" id="28202"/>
    <lineage>
        <taxon>Bacteria</taxon>
        <taxon>Pseudomonadati</taxon>
        <taxon>Bdellovibrionota</taxon>
        <taxon>Bacteriovoracia</taxon>
        <taxon>Bacteriovoracales</taxon>
        <taxon>Bacteriovoracaceae</taxon>
        <taxon>Peredibacter</taxon>
    </lineage>
</organism>
<dbReference type="InterPro" id="IPR029052">
    <property type="entry name" value="Metallo-depent_PP-like"/>
</dbReference>
<dbReference type="GO" id="GO:0046872">
    <property type="term" value="F:metal ion binding"/>
    <property type="evidence" value="ECO:0007669"/>
    <property type="project" value="UniProtKB-KW"/>
</dbReference>